<feature type="transmembrane region" description="Helical" evidence="7">
    <location>
        <begin position="144"/>
        <end position="166"/>
    </location>
</feature>
<feature type="transmembrane region" description="Helical" evidence="7">
    <location>
        <begin position="250"/>
        <end position="267"/>
    </location>
</feature>
<dbReference type="PANTHER" id="PTHR45649:SF5">
    <property type="entry name" value="GABA TRANSPORTER (EUROFUNG)-RELATED"/>
    <property type="match status" value="1"/>
</dbReference>
<dbReference type="Pfam" id="PF13520">
    <property type="entry name" value="AA_permease_2"/>
    <property type="match status" value="2"/>
</dbReference>
<feature type="transmembrane region" description="Helical" evidence="7">
    <location>
        <begin position="178"/>
        <end position="199"/>
    </location>
</feature>
<evidence type="ECO:0000313" key="8">
    <source>
        <dbReference type="EMBL" id="KAK8074530.1"/>
    </source>
</evidence>
<feature type="transmembrane region" description="Helical" evidence="7">
    <location>
        <begin position="87"/>
        <end position="107"/>
    </location>
</feature>
<sequence>MQQDEIELRSRSKEAKAQDGVTVDVDDDGKSPTPGAPHTYLSTFSQTRTRRLFSMSQLFAFSLTYMGTWEAWHQSIYSPLYNGGPRAIFWGGFLAVAGALAQAASIAEMSSLQPVAGAQYHWTYLLAPKGVNRFMCYLQGWASWFGYVALLAGVANTTAIQLEGIVQFNHENYVPGGWHTSVIVIALLVVLGGLNMYTFRLVPWIELTGGVLHVANWVAFIVIFAVMGPRHDPGFLFVDSTTSGWADRPVISWHLGAVALTWALTGFDSAIHMSEETKKAKSAVPRAIFWSICMNGCMAIIQMSVFLVSMGPIDVAMQAYVPSLTVLYNTVQNKNAATTVWTLFWFVSMSSNLASIAHVPFRAVVLCCILTSLLCLLNIGSSTYVVFNAITSLASWALYLSYAICILSMVLARLEQGADLQLGDWNLGRYGLYINVSALVYTLYMMVWLPFPSTTPVDAATMNYCAIVVAFILVFTFGMWFGWARKNWPGPNLTIRDYLLKDPLGIVPGRHALQELDVVGAVAADGILEAAGEVEVEEVVRGALGDRGRLGLAVPSLAHVAHAGVVLGIEPARGEEDH</sequence>
<reference evidence="8 9" key="1">
    <citation type="submission" date="2023-01" db="EMBL/GenBank/DDBJ databases">
        <title>Analysis of 21 Apiospora genomes using comparative genomics revels a genus with tremendous synthesis potential of carbohydrate active enzymes and secondary metabolites.</title>
        <authorList>
            <person name="Sorensen T."/>
        </authorList>
    </citation>
    <scope>NUCLEOTIDE SEQUENCE [LARGE SCALE GENOMIC DNA]</scope>
    <source>
        <strain evidence="8 9">CBS 114990</strain>
    </source>
</reference>
<dbReference type="EMBL" id="JAQQWN010000007">
    <property type="protein sequence ID" value="KAK8074530.1"/>
    <property type="molecule type" value="Genomic_DNA"/>
</dbReference>
<feature type="transmembrane region" description="Helical" evidence="7">
    <location>
        <begin position="432"/>
        <end position="449"/>
    </location>
</feature>
<evidence type="ECO:0000256" key="5">
    <source>
        <dbReference type="ARBA" id="ARBA00023136"/>
    </source>
</evidence>
<evidence type="ECO:0000256" key="7">
    <source>
        <dbReference type="SAM" id="Phobius"/>
    </source>
</evidence>
<evidence type="ECO:0000256" key="2">
    <source>
        <dbReference type="ARBA" id="ARBA00022448"/>
    </source>
</evidence>
<evidence type="ECO:0000256" key="4">
    <source>
        <dbReference type="ARBA" id="ARBA00022989"/>
    </source>
</evidence>
<proteinExistence type="predicted"/>
<comment type="caution">
    <text evidence="8">The sequence shown here is derived from an EMBL/GenBank/DDBJ whole genome shotgun (WGS) entry which is preliminary data.</text>
</comment>
<gene>
    <name evidence="8" type="ORF">PG997_009193</name>
</gene>
<feature type="compositionally biased region" description="Basic and acidic residues" evidence="6">
    <location>
        <begin position="1"/>
        <end position="17"/>
    </location>
</feature>
<feature type="transmembrane region" description="Helical" evidence="7">
    <location>
        <begin position="393"/>
        <end position="412"/>
    </location>
</feature>
<feature type="transmembrane region" description="Helical" evidence="7">
    <location>
        <begin position="211"/>
        <end position="230"/>
    </location>
</feature>
<keyword evidence="5 7" id="KW-0472">Membrane</keyword>
<evidence type="ECO:0000256" key="1">
    <source>
        <dbReference type="ARBA" id="ARBA00004141"/>
    </source>
</evidence>
<evidence type="ECO:0000256" key="6">
    <source>
        <dbReference type="SAM" id="MobiDB-lite"/>
    </source>
</evidence>
<feature type="transmembrane region" description="Helical" evidence="7">
    <location>
        <begin position="287"/>
        <end position="308"/>
    </location>
</feature>
<feature type="region of interest" description="Disordered" evidence="6">
    <location>
        <begin position="1"/>
        <end position="39"/>
    </location>
</feature>
<feature type="transmembrane region" description="Helical" evidence="7">
    <location>
        <begin position="52"/>
        <end position="72"/>
    </location>
</feature>
<name>A0ABR1VTE3_9PEZI</name>
<dbReference type="PANTHER" id="PTHR45649">
    <property type="entry name" value="AMINO-ACID PERMEASE BAT1"/>
    <property type="match status" value="1"/>
</dbReference>
<keyword evidence="4 7" id="KW-1133">Transmembrane helix</keyword>
<evidence type="ECO:0008006" key="10">
    <source>
        <dbReference type="Google" id="ProtNLM"/>
    </source>
</evidence>
<protein>
    <recommendedName>
        <fullName evidence="10">Amino acid permease</fullName>
    </recommendedName>
</protein>
<keyword evidence="3 7" id="KW-0812">Transmembrane</keyword>
<dbReference type="Gene3D" id="1.20.1740.10">
    <property type="entry name" value="Amino acid/polyamine transporter I"/>
    <property type="match status" value="1"/>
</dbReference>
<keyword evidence="9" id="KW-1185">Reference proteome</keyword>
<feature type="transmembrane region" description="Helical" evidence="7">
    <location>
        <begin position="461"/>
        <end position="483"/>
    </location>
</feature>
<feature type="transmembrane region" description="Helical" evidence="7">
    <location>
        <begin position="363"/>
        <end position="387"/>
    </location>
</feature>
<organism evidence="8 9">
    <name type="scientific">Apiospora hydei</name>
    <dbReference type="NCBI Taxonomy" id="1337664"/>
    <lineage>
        <taxon>Eukaryota</taxon>
        <taxon>Fungi</taxon>
        <taxon>Dikarya</taxon>
        <taxon>Ascomycota</taxon>
        <taxon>Pezizomycotina</taxon>
        <taxon>Sordariomycetes</taxon>
        <taxon>Xylariomycetidae</taxon>
        <taxon>Amphisphaeriales</taxon>
        <taxon>Apiosporaceae</taxon>
        <taxon>Apiospora</taxon>
    </lineage>
</organism>
<comment type="subcellular location">
    <subcellularLocation>
        <location evidence="1">Membrane</location>
        <topology evidence="1">Multi-pass membrane protein</topology>
    </subcellularLocation>
</comment>
<accession>A0ABR1VTE3</accession>
<feature type="transmembrane region" description="Helical" evidence="7">
    <location>
        <begin position="336"/>
        <end position="356"/>
    </location>
</feature>
<keyword evidence="2" id="KW-0813">Transport</keyword>
<evidence type="ECO:0000256" key="3">
    <source>
        <dbReference type="ARBA" id="ARBA00022692"/>
    </source>
</evidence>
<dbReference type="RefSeq" id="XP_066665470.1">
    <property type="nucleotide sequence ID" value="XM_066813508.1"/>
</dbReference>
<dbReference type="Proteomes" id="UP001433268">
    <property type="component" value="Unassembled WGS sequence"/>
</dbReference>
<dbReference type="InterPro" id="IPR002293">
    <property type="entry name" value="AA/rel_permease1"/>
</dbReference>
<evidence type="ECO:0000313" key="9">
    <source>
        <dbReference type="Proteomes" id="UP001433268"/>
    </source>
</evidence>
<dbReference type="GeneID" id="92046568"/>